<proteinExistence type="predicted"/>
<dbReference type="EMBL" id="HBJA01069235">
    <property type="protein sequence ID" value="CAE0813164.1"/>
    <property type="molecule type" value="Transcribed_RNA"/>
</dbReference>
<dbReference type="AlphaFoldDB" id="A0A7S4D1M5"/>
<feature type="region of interest" description="Disordered" evidence="1">
    <location>
        <begin position="20"/>
        <end position="41"/>
    </location>
</feature>
<sequence>MRLRKCRAADIPQENCRAPIQNENEMEKAKSSTSGRIPKISPNISKLPLRLHSPFHDLGCMTLPTASSLQFPRLCLRSDSHEAGLCQARFVEAIFIQVPLLKKRCLALHTTQAPSEFSILGLVS</sequence>
<evidence type="ECO:0000256" key="1">
    <source>
        <dbReference type="SAM" id="MobiDB-lite"/>
    </source>
</evidence>
<organism evidence="2">
    <name type="scientific">Eutreptiella gymnastica</name>
    <dbReference type="NCBI Taxonomy" id="73025"/>
    <lineage>
        <taxon>Eukaryota</taxon>
        <taxon>Discoba</taxon>
        <taxon>Euglenozoa</taxon>
        <taxon>Euglenida</taxon>
        <taxon>Spirocuta</taxon>
        <taxon>Euglenophyceae</taxon>
        <taxon>Eutreptiales</taxon>
        <taxon>Eutreptiaceae</taxon>
        <taxon>Eutreptiella</taxon>
    </lineage>
</organism>
<name>A0A7S4D1M5_9EUGL</name>
<reference evidence="2" key="1">
    <citation type="submission" date="2021-01" db="EMBL/GenBank/DDBJ databases">
        <authorList>
            <person name="Corre E."/>
            <person name="Pelletier E."/>
            <person name="Niang G."/>
            <person name="Scheremetjew M."/>
            <person name="Finn R."/>
            <person name="Kale V."/>
            <person name="Holt S."/>
            <person name="Cochrane G."/>
            <person name="Meng A."/>
            <person name="Brown T."/>
            <person name="Cohen L."/>
        </authorList>
    </citation>
    <scope>NUCLEOTIDE SEQUENCE</scope>
    <source>
        <strain evidence="2">CCMP1594</strain>
    </source>
</reference>
<accession>A0A7S4D1M5</accession>
<gene>
    <name evidence="2" type="ORF">EGYM00163_LOCUS24315</name>
</gene>
<protein>
    <submittedName>
        <fullName evidence="2">Uncharacterized protein</fullName>
    </submittedName>
</protein>
<evidence type="ECO:0000313" key="2">
    <source>
        <dbReference type="EMBL" id="CAE0813164.1"/>
    </source>
</evidence>